<keyword evidence="8" id="KW-0067">ATP-binding</keyword>
<dbReference type="InterPro" id="IPR005467">
    <property type="entry name" value="His_kinase_dom"/>
</dbReference>
<dbReference type="Gene3D" id="3.40.50.2300">
    <property type="match status" value="1"/>
</dbReference>
<evidence type="ECO:0000256" key="12">
    <source>
        <dbReference type="PROSITE-ProRule" id="PRU00169"/>
    </source>
</evidence>
<dbReference type="InterPro" id="IPR036890">
    <property type="entry name" value="HATPase_C_sf"/>
</dbReference>
<evidence type="ECO:0000256" key="8">
    <source>
        <dbReference type="ARBA" id="ARBA00022840"/>
    </source>
</evidence>
<dbReference type="Gene3D" id="6.10.340.10">
    <property type="match status" value="1"/>
</dbReference>
<dbReference type="PANTHER" id="PTHR45339:SF5">
    <property type="entry name" value="HISTIDINE KINASE"/>
    <property type="match status" value="1"/>
</dbReference>
<keyword evidence="19" id="KW-1185">Reference proteome</keyword>
<keyword evidence="14" id="KW-1133">Transmembrane helix</keyword>
<dbReference type="GO" id="GO:0000155">
    <property type="term" value="F:phosphorelay sensor kinase activity"/>
    <property type="evidence" value="ECO:0007669"/>
    <property type="project" value="InterPro"/>
</dbReference>
<reference evidence="18 19" key="1">
    <citation type="submission" date="2008-05" db="EMBL/GenBank/DDBJ databases">
        <title>Complete sequence of chromosome of Geobacter lovleyi SZ.</title>
        <authorList>
            <consortium name="US DOE Joint Genome Institute"/>
            <person name="Lucas S."/>
            <person name="Copeland A."/>
            <person name="Lapidus A."/>
            <person name="Glavina del Rio T."/>
            <person name="Dalin E."/>
            <person name="Tice H."/>
            <person name="Bruce D."/>
            <person name="Goodwin L."/>
            <person name="Pitluck S."/>
            <person name="Chertkov O."/>
            <person name="Meincke L."/>
            <person name="Brettin T."/>
            <person name="Detter J.C."/>
            <person name="Han C."/>
            <person name="Tapia R."/>
            <person name="Kuske C.R."/>
            <person name="Schmutz J."/>
            <person name="Larimer F."/>
            <person name="Land M."/>
            <person name="Hauser L."/>
            <person name="Kyrpides N."/>
            <person name="Mikhailova N."/>
            <person name="Sung Y."/>
            <person name="Fletcher K.E."/>
            <person name="Ritalahti K.M."/>
            <person name="Loeffler F.E."/>
            <person name="Richardson P."/>
        </authorList>
    </citation>
    <scope>NUCLEOTIDE SEQUENCE [LARGE SCALE GENOMIC DNA]</scope>
    <source>
        <strain evidence="19">ATCC BAA-1151 / DSM 17278 / SZ</strain>
    </source>
</reference>
<gene>
    <name evidence="18" type="ordered locus">Glov_2684</name>
</gene>
<dbReference type="Pfam" id="PF02518">
    <property type="entry name" value="HATPase_c"/>
    <property type="match status" value="1"/>
</dbReference>
<dbReference type="Proteomes" id="UP000002420">
    <property type="component" value="Chromosome"/>
</dbReference>
<evidence type="ECO:0000313" key="19">
    <source>
        <dbReference type="Proteomes" id="UP000002420"/>
    </source>
</evidence>
<dbReference type="EMBL" id="CP001089">
    <property type="protein sequence ID" value="ACD96397.1"/>
    <property type="molecule type" value="Genomic_DNA"/>
</dbReference>
<dbReference type="SUPFAM" id="SSF158472">
    <property type="entry name" value="HAMP domain-like"/>
    <property type="match status" value="1"/>
</dbReference>
<dbReference type="PROSITE" id="PS50109">
    <property type="entry name" value="HIS_KIN"/>
    <property type="match status" value="1"/>
</dbReference>
<evidence type="ECO:0000256" key="13">
    <source>
        <dbReference type="SAM" id="MobiDB-lite"/>
    </source>
</evidence>
<evidence type="ECO:0000256" key="10">
    <source>
        <dbReference type="ARBA" id="ARBA00064003"/>
    </source>
</evidence>
<evidence type="ECO:0000256" key="11">
    <source>
        <dbReference type="ARBA" id="ARBA00068150"/>
    </source>
</evidence>
<comment type="subcellular location">
    <subcellularLocation>
        <location evidence="2">Membrane</location>
    </subcellularLocation>
</comment>
<keyword evidence="7 18" id="KW-0418">Kinase</keyword>
<dbReference type="AlphaFoldDB" id="B3E6Z2"/>
<dbReference type="SMART" id="SM00388">
    <property type="entry name" value="HisKA"/>
    <property type="match status" value="1"/>
</dbReference>
<dbReference type="EC" id="2.7.13.3" evidence="3"/>
<evidence type="ECO:0000259" key="17">
    <source>
        <dbReference type="PROSITE" id="PS50885"/>
    </source>
</evidence>
<evidence type="ECO:0000256" key="9">
    <source>
        <dbReference type="ARBA" id="ARBA00023012"/>
    </source>
</evidence>
<dbReference type="Pfam" id="PF00072">
    <property type="entry name" value="Response_reg"/>
    <property type="match status" value="1"/>
</dbReference>
<feature type="domain" description="Response regulatory" evidence="16">
    <location>
        <begin position="516"/>
        <end position="634"/>
    </location>
</feature>
<dbReference type="STRING" id="398767.Glov_2684"/>
<keyword evidence="14" id="KW-0812">Transmembrane</keyword>
<evidence type="ECO:0000256" key="4">
    <source>
        <dbReference type="ARBA" id="ARBA00022553"/>
    </source>
</evidence>
<dbReference type="eggNOG" id="COG2205">
    <property type="taxonomic scope" value="Bacteria"/>
</dbReference>
<evidence type="ECO:0000313" key="18">
    <source>
        <dbReference type="EMBL" id="ACD96397.1"/>
    </source>
</evidence>
<dbReference type="KEGG" id="glo:Glov_2684"/>
<evidence type="ECO:0000256" key="3">
    <source>
        <dbReference type="ARBA" id="ARBA00012438"/>
    </source>
</evidence>
<dbReference type="SMART" id="SM00448">
    <property type="entry name" value="REC"/>
    <property type="match status" value="1"/>
</dbReference>
<dbReference type="InterPro" id="IPR011006">
    <property type="entry name" value="CheY-like_superfamily"/>
</dbReference>
<comment type="subunit">
    <text evidence="10">At low DSF concentrations, interacts with RpfF.</text>
</comment>
<keyword evidence="14" id="KW-0472">Membrane</keyword>
<dbReference type="InterPro" id="IPR036097">
    <property type="entry name" value="HisK_dim/P_sf"/>
</dbReference>
<dbReference type="Pfam" id="PF00672">
    <property type="entry name" value="HAMP"/>
    <property type="match status" value="1"/>
</dbReference>
<dbReference type="InterPro" id="IPR004358">
    <property type="entry name" value="Sig_transdc_His_kin-like_C"/>
</dbReference>
<dbReference type="HOGENOM" id="CLU_000445_114_15_7"/>
<dbReference type="Gene3D" id="3.30.565.10">
    <property type="entry name" value="Histidine kinase-like ATPase, C-terminal domain"/>
    <property type="match status" value="1"/>
</dbReference>
<dbReference type="InterPro" id="IPR003594">
    <property type="entry name" value="HATPase_dom"/>
</dbReference>
<accession>B3E6Z2</accession>
<dbReference type="Gene3D" id="1.10.287.130">
    <property type="match status" value="1"/>
</dbReference>
<evidence type="ECO:0000256" key="5">
    <source>
        <dbReference type="ARBA" id="ARBA00022679"/>
    </source>
</evidence>
<dbReference type="SUPFAM" id="SSF52172">
    <property type="entry name" value="CheY-like"/>
    <property type="match status" value="1"/>
</dbReference>
<dbReference type="FunFam" id="1.10.287.130:FF:000002">
    <property type="entry name" value="Two-component osmosensing histidine kinase"/>
    <property type="match status" value="1"/>
</dbReference>
<dbReference type="Pfam" id="PF00512">
    <property type="entry name" value="HisKA"/>
    <property type="match status" value="1"/>
</dbReference>
<feature type="domain" description="HAMP" evidence="17">
    <location>
        <begin position="185"/>
        <end position="237"/>
    </location>
</feature>
<keyword evidence="5 18" id="KW-0808">Transferase</keyword>
<feature type="region of interest" description="Disordered" evidence="13">
    <location>
        <begin position="486"/>
        <end position="511"/>
    </location>
</feature>
<evidence type="ECO:0000259" key="15">
    <source>
        <dbReference type="PROSITE" id="PS50109"/>
    </source>
</evidence>
<dbReference type="PRINTS" id="PR00344">
    <property type="entry name" value="BCTRLSENSOR"/>
</dbReference>
<dbReference type="CDD" id="cd16922">
    <property type="entry name" value="HATPase_EvgS-ArcB-TorS-like"/>
    <property type="match status" value="1"/>
</dbReference>
<dbReference type="PROSITE" id="PS50110">
    <property type="entry name" value="RESPONSE_REGULATORY"/>
    <property type="match status" value="1"/>
</dbReference>
<dbReference type="OrthoDB" id="9787818at2"/>
<evidence type="ECO:0000256" key="14">
    <source>
        <dbReference type="SAM" id="Phobius"/>
    </source>
</evidence>
<evidence type="ECO:0000256" key="2">
    <source>
        <dbReference type="ARBA" id="ARBA00004370"/>
    </source>
</evidence>
<feature type="domain" description="Histidine kinase" evidence="15">
    <location>
        <begin position="270"/>
        <end position="491"/>
    </location>
</feature>
<dbReference type="InterPro" id="IPR003660">
    <property type="entry name" value="HAMP_dom"/>
</dbReference>
<dbReference type="PROSITE" id="PS50885">
    <property type="entry name" value="HAMP"/>
    <property type="match status" value="1"/>
</dbReference>
<feature type="transmembrane region" description="Helical" evidence="14">
    <location>
        <begin position="160"/>
        <end position="184"/>
    </location>
</feature>
<organism evidence="18 19">
    <name type="scientific">Trichlorobacter lovleyi (strain ATCC BAA-1151 / DSM 17278 / SZ)</name>
    <name type="common">Geobacter lovleyi</name>
    <dbReference type="NCBI Taxonomy" id="398767"/>
    <lineage>
        <taxon>Bacteria</taxon>
        <taxon>Pseudomonadati</taxon>
        <taxon>Thermodesulfobacteriota</taxon>
        <taxon>Desulfuromonadia</taxon>
        <taxon>Geobacterales</taxon>
        <taxon>Geobacteraceae</taxon>
        <taxon>Trichlorobacter</taxon>
    </lineage>
</organism>
<feature type="compositionally biased region" description="Basic and acidic residues" evidence="13">
    <location>
        <begin position="491"/>
        <end position="509"/>
    </location>
</feature>
<keyword evidence="6" id="KW-0547">Nucleotide-binding</keyword>
<dbReference type="CDD" id="cd17546">
    <property type="entry name" value="REC_hyHK_CKI1_RcsC-like"/>
    <property type="match status" value="1"/>
</dbReference>
<dbReference type="FunFam" id="3.30.565.10:FF:000010">
    <property type="entry name" value="Sensor histidine kinase RcsC"/>
    <property type="match status" value="1"/>
</dbReference>
<feature type="modified residue" description="4-aspartylphosphate" evidence="12">
    <location>
        <position position="565"/>
    </location>
</feature>
<keyword evidence="9" id="KW-0902">Two-component regulatory system</keyword>
<evidence type="ECO:0000259" key="16">
    <source>
        <dbReference type="PROSITE" id="PS50110"/>
    </source>
</evidence>
<dbReference type="PANTHER" id="PTHR45339">
    <property type="entry name" value="HYBRID SIGNAL TRANSDUCTION HISTIDINE KINASE J"/>
    <property type="match status" value="1"/>
</dbReference>
<comment type="catalytic activity">
    <reaction evidence="1">
        <text>ATP + protein L-histidine = ADP + protein N-phospho-L-histidine.</text>
        <dbReference type="EC" id="2.7.13.3"/>
    </reaction>
</comment>
<name>B3E6Z2_TRIL1</name>
<evidence type="ECO:0000256" key="7">
    <source>
        <dbReference type="ARBA" id="ARBA00022777"/>
    </source>
</evidence>
<sequence length="645" mass="71088">MPIRTLLKIAISTAFLMVLGLAAASWLITVKLDAISQAEERAQTASNSISQLLILTHEYITYSEKRSVQQWQKLQSALVDTLEAGTHDVVPVSAVALGEAKSLTHLFQQLVDATPAGTDLQIRQKDLLIDQALTHTQIISDSVQRWGNEARKQRKHIEQIFRTITIAIPLLMLLILVLLTAILVRRVLRPLSKLHQAVLAVANGDLTVRSATLTNDEFGDLSRTFDAMAVDLVTELRHEIRMRQQVETDLAQAKCAAEAANTAKSQFLSNMSHEIRTPMSGVLGMTELLGFTELTPEQHEYLNDIKASADNLLSIINDILDLSKIEAGKIELEAANFSLQQCIRTTTAMQMPRILEKHLQIETKISPEIPEVVNGDQLRVKQILLNLLSNAVKFTAHGQISIQASLLESRNEHLLVQISVSDTGVGIAAEALDRIFDPFTQADASTSRKFGGTGLGLAICRQLAELMGGGIRVESEEGKGSRFHLRLPFKRPGEPEKRSSDHQLPDHPLPHRKPLKILVAEDNPLNLRAAELLLQKAGHHPQCAENGQQALELWQRGDIDLILMDLHMPCMSGAEALLVIRSAEQGTGKHTPVIALTADALKGTREALLQQGFDAYLAKPFRLEELLETLDSCEASAERDKPNSP</sequence>
<dbReference type="InterPro" id="IPR003661">
    <property type="entry name" value="HisK_dim/P_dom"/>
</dbReference>
<dbReference type="RefSeq" id="WP_012470727.1">
    <property type="nucleotide sequence ID" value="NC_010814.1"/>
</dbReference>
<dbReference type="GO" id="GO:0005524">
    <property type="term" value="F:ATP binding"/>
    <property type="evidence" value="ECO:0007669"/>
    <property type="project" value="UniProtKB-KW"/>
</dbReference>
<proteinExistence type="predicted"/>
<evidence type="ECO:0000256" key="6">
    <source>
        <dbReference type="ARBA" id="ARBA00022741"/>
    </source>
</evidence>
<keyword evidence="4 12" id="KW-0597">Phosphoprotein</keyword>
<dbReference type="CDD" id="cd06225">
    <property type="entry name" value="HAMP"/>
    <property type="match status" value="1"/>
</dbReference>
<dbReference type="SMART" id="SM00387">
    <property type="entry name" value="HATPase_c"/>
    <property type="match status" value="1"/>
</dbReference>
<dbReference type="CDD" id="cd00082">
    <property type="entry name" value="HisKA"/>
    <property type="match status" value="1"/>
</dbReference>
<dbReference type="SUPFAM" id="SSF47384">
    <property type="entry name" value="Homodimeric domain of signal transducing histidine kinase"/>
    <property type="match status" value="1"/>
</dbReference>
<feature type="transmembrane region" description="Helical" evidence="14">
    <location>
        <begin position="6"/>
        <end position="28"/>
    </location>
</feature>
<protein>
    <recommendedName>
        <fullName evidence="11">Sensory/regulatory protein RpfC</fullName>
        <ecNumber evidence="3">2.7.13.3</ecNumber>
    </recommendedName>
</protein>
<dbReference type="InterPro" id="IPR001789">
    <property type="entry name" value="Sig_transdc_resp-reg_receiver"/>
</dbReference>
<dbReference type="GO" id="GO:0016020">
    <property type="term" value="C:membrane"/>
    <property type="evidence" value="ECO:0007669"/>
    <property type="project" value="UniProtKB-SubCell"/>
</dbReference>
<dbReference type="SMART" id="SM00304">
    <property type="entry name" value="HAMP"/>
    <property type="match status" value="1"/>
</dbReference>
<dbReference type="SUPFAM" id="SSF55874">
    <property type="entry name" value="ATPase domain of HSP90 chaperone/DNA topoisomerase II/histidine kinase"/>
    <property type="match status" value="1"/>
</dbReference>
<evidence type="ECO:0000256" key="1">
    <source>
        <dbReference type="ARBA" id="ARBA00000085"/>
    </source>
</evidence>